<accession>A0ABM8ZUE1</accession>
<reference evidence="1" key="1">
    <citation type="submission" date="2021-11" db="EMBL/GenBank/DDBJ databases">
        <authorList>
            <person name="Rodrigo-Torres L."/>
            <person name="Arahal R. D."/>
            <person name="Lucena T."/>
        </authorList>
    </citation>
    <scope>NUCLEOTIDE SEQUENCE</scope>
    <source>
        <strain evidence="1">CECT 7929</strain>
    </source>
</reference>
<keyword evidence="2" id="KW-1185">Reference proteome</keyword>
<sequence>MYGLWQMPMKHSGTDVAFCQQARVVLNCQHCDAQVSVSQIYFEQNRFAQRRDAVRCPLCDLPCEPCHIPNRAYETHGDKHSQLFRMLPFQVTRDAAFAHLQQWLRARWFVPHGFLQQRTWLHRCQSMYMPYWLYGCDTKTRYSGERGDDFYIDVTRTNSDGKSVTQPERRTSWRSVSGFVPTRCQDVLVPAAHVISTARLHQLEPWDLRLQVDDQADCLSVDVCVDFQVDMAAGYARAKERMQAEIEHAIRLDIGGDAQRIHHKETQYLDVIEQPLQLPVWVLAYQYQGKLFQVLINGQTGKVQGAHPYCWLKIASCVVASLAALGVMLSWLG</sequence>
<dbReference type="Proteomes" id="UP000838672">
    <property type="component" value="Unassembled WGS sequence"/>
</dbReference>
<comment type="caution">
    <text evidence="1">The sequence shown here is derived from an EMBL/GenBank/DDBJ whole genome shotgun (WGS) entry which is preliminary data.</text>
</comment>
<organism evidence="1 2">
    <name type="scientific">Vibrio stylophorae</name>
    <dbReference type="NCBI Taxonomy" id="659351"/>
    <lineage>
        <taxon>Bacteria</taxon>
        <taxon>Pseudomonadati</taxon>
        <taxon>Pseudomonadota</taxon>
        <taxon>Gammaproteobacteria</taxon>
        <taxon>Vibrionales</taxon>
        <taxon>Vibrionaceae</taxon>
        <taxon>Vibrio</taxon>
    </lineage>
</organism>
<proteinExistence type="predicted"/>
<dbReference type="EMBL" id="CAKLDI010000001">
    <property type="protein sequence ID" value="CAH0533823.1"/>
    <property type="molecule type" value="Genomic_DNA"/>
</dbReference>
<gene>
    <name evidence="1" type="ORF">VST7929_01698</name>
</gene>
<evidence type="ECO:0000313" key="2">
    <source>
        <dbReference type="Proteomes" id="UP000838672"/>
    </source>
</evidence>
<protein>
    <submittedName>
        <fullName evidence="1">Uncharacterized protein</fullName>
    </submittedName>
</protein>
<name>A0ABM8ZUE1_9VIBR</name>
<evidence type="ECO:0000313" key="1">
    <source>
        <dbReference type="EMBL" id="CAH0533823.1"/>
    </source>
</evidence>